<keyword evidence="3 6" id="KW-0963">Cytoplasm</keyword>
<dbReference type="NCBIfam" id="TIGR01012">
    <property type="entry name" value="uS2_euk_arch"/>
    <property type="match status" value="1"/>
</dbReference>
<reference evidence="11" key="1">
    <citation type="journal article" date="2018" name="Nat. Microbiol.">
        <title>Leveraging single-cell genomics to expand the fungal tree of life.</title>
        <authorList>
            <person name="Ahrendt S.R."/>
            <person name="Quandt C.A."/>
            <person name="Ciobanu D."/>
            <person name="Clum A."/>
            <person name="Salamov A."/>
            <person name="Andreopoulos B."/>
            <person name="Cheng J.F."/>
            <person name="Woyke T."/>
            <person name="Pelin A."/>
            <person name="Henrissat B."/>
            <person name="Reynolds N.K."/>
            <person name="Benny G.L."/>
            <person name="Smith M.E."/>
            <person name="James T.Y."/>
            <person name="Grigoriev I.V."/>
        </authorList>
    </citation>
    <scope>NUCLEOTIDE SEQUENCE [LARGE SCALE GENOMIC DNA]</scope>
    <source>
        <strain evidence="11">ATCC 52028</strain>
    </source>
</reference>
<dbReference type="InterPro" id="IPR027498">
    <property type="entry name" value="Ribosomal_uS2_euk"/>
</dbReference>
<keyword evidence="4 6" id="KW-0689">Ribosomal protein</keyword>
<protein>
    <recommendedName>
        <fullName evidence="6">Small ribosomal subunit protein uS2</fullName>
    </recommendedName>
</protein>
<dbReference type="GO" id="GO:0022627">
    <property type="term" value="C:cytosolic small ribosomal subunit"/>
    <property type="evidence" value="ECO:0007669"/>
    <property type="project" value="UniProtKB-UniRule"/>
</dbReference>
<dbReference type="STRING" id="1555241.A0A4P9XCL6"/>
<comment type="similarity">
    <text evidence="2 6 7">Belongs to the universal ribosomal protein uS2 family.</text>
</comment>
<sequence>MSQVPACLNATQEDIQQMLAASTHIGQKNMNIRMKPYVWKRRADGVNILNIGKTWEKLVFAARIIASIENPADVCVVASQKYGQRAALKFAQYTGATAIAGRWTPGTLTNYITRTFREPRLLVVTNTLLDRNAIMESSYVNVPVIAFADADSPLKYVDVAIPTNTRGKHAIGLAYWLLCREVLRLRGLISREEPWNVMVDMFFYRDPDANEKEAAAEAAAAAKVAAEAAAAAAPEVAAVEPEAQDWAAQGIADVAMASATPAQWTGAEAAGGDWGEQPQPQAAATWTE</sequence>
<dbReference type="InterPro" id="IPR001865">
    <property type="entry name" value="Ribosomal_uS2"/>
</dbReference>
<dbReference type="PROSITE" id="PS00962">
    <property type="entry name" value="RIBOSOMAL_S2_1"/>
    <property type="match status" value="1"/>
</dbReference>
<dbReference type="AlphaFoldDB" id="A0A4P9XCL6"/>
<evidence type="ECO:0000256" key="7">
    <source>
        <dbReference type="RuleBase" id="RU003631"/>
    </source>
</evidence>
<evidence type="ECO:0000256" key="4">
    <source>
        <dbReference type="ARBA" id="ARBA00022980"/>
    </source>
</evidence>
<evidence type="ECO:0000256" key="1">
    <source>
        <dbReference type="ARBA" id="ARBA00004496"/>
    </source>
</evidence>
<gene>
    <name evidence="6" type="primary">RPS0</name>
    <name evidence="10" type="ORF">CXG81DRAFT_29347</name>
</gene>
<evidence type="ECO:0000256" key="8">
    <source>
        <dbReference type="SAM" id="MobiDB-lite"/>
    </source>
</evidence>
<dbReference type="SUPFAM" id="SSF52313">
    <property type="entry name" value="Ribosomal protein S2"/>
    <property type="match status" value="1"/>
</dbReference>
<dbReference type="PANTHER" id="PTHR11489">
    <property type="entry name" value="40S RIBOSOMAL PROTEIN SA"/>
    <property type="match status" value="1"/>
</dbReference>
<evidence type="ECO:0000256" key="5">
    <source>
        <dbReference type="ARBA" id="ARBA00023274"/>
    </source>
</evidence>
<dbReference type="Pfam" id="PF16122">
    <property type="entry name" value="40S_SA_C"/>
    <property type="match status" value="1"/>
</dbReference>
<dbReference type="GO" id="GO:0000028">
    <property type="term" value="P:ribosomal small subunit assembly"/>
    <property type="evidence" value="ECO:0007669"/>
    <property type="project" value="UniProtKB-UniRule"/>
</dbReference>
<accession>A0A4P9XCL6</accession>
<dbReference type="PROSITE" id="PS00963">
    <property type="entry name" value="RIBOSOMAL_S2_2"/>
    <property type="match status" value="1"/>
</dbReference>
<dbReference type="CDD" id="cd01425">
    <property type="entry name" value="RPS2"/>
    <property type="match status" value="1"/>
</dbReference>
<keyword evidence="5 6" id="KW-0687">Ribonucleoprotein</keyword>
<evidence type="ECO:0000313" key="10">
    <source>
        <dbReference type="EMBL" id="RKP03173.1"/>
    </source>
</evidence>
<dbReference type="Gene3D" id="3.40.50.10490">
    <property type="entry name" value="Glucose-6-phosphate isomerase like protein, domain 1"/>
    <property type="match status" value="1"/>
</dbReference>
<comment type="subunit">
    <text evidence="6">Component of the small ribosomal subunit. Mature ribosomes consist of a small (40S) and a large (60S) subunit. The 40S subunit contains about 33 different proteins and 1 molecule of RNA (18S). The 60S subunit contains about 49 different proteins and 3 molecules of RNA (25S, 5.8S and 5S). Interacts with RPS21.</text>
</comment>
<dbReference type="FunFam" id="3.40.50.10490:FF:000012">
    <property type="entry name" value="40S ribosomal protein SA"/>
    <property type="match status" value="1"/>
</dbReference>
<dbReference type="InterPro" id="IPR005707">
    <property type="entry name" value="Ribosomal_uS2_euk/arc"/>
</dbReference>
<dbReference type="PRINTS" id="PR00395">
    <property type="entry name" value="RIBOSOMALS2"/>
</dbReference>
<evidence type="ECO:0000256" key="3">
    <source>
        <dbReference type="ARBA" id="ARBA00022490"/>
    </source>
</evidence>
<evidence type="ECO:0000256" key="6">
    <source>
        <dbReference type="HAMAP-Rule" id="MF_03015"/>
    </source>
</evidence>
<dbReference type="InterPro" id="IPR018130">
    <property type="entry name" value="Ribosomal_uS2_CS"/>
</dbReference>
<proteinExistence type="inferred from homology"/>
<evidence type="ECO:0000259" key="9">
    <source>
        <dbReference type="Pfam" id="PF16122"/>
    </source>
</evidence>
<dbReference type="InterPro" id="IPR032281">
    <property type="entry name" value="Ribosomal_uS2_C"/>
</dbReference>
<dbReference type="GO" id="GO:0003735">
    <property type="term" value="F:structural constituent of ribosome"/>
    <property type="evidence" value="ECO:0007669"/>
    <property type="project" value="UniProtKB-UniRule"/>
</dbReference>
<dbReference type="HAMAP" id="MF_03015">
    <property type="entry name" value="Ribosomal_S2_euk"/>
    <property type="match status" value="1"/>
</dbReference>
<feature type="compositionally biased region" description="Polar residues" evidence="8">
    <location>
        <begin position="278"/>
        <end position="288"/>
    </location>
</feature>
<feature type="region of interest" description="Disordered" evidence="8">
    <location>
        <begin position="262"/>
        <end position="288"/>
    </location>
</feature>
<dbReference type="Proteomes" id="UP000274922">
    <property type="component" value="Unassembled WGS sequence"/>
</dbReference>
<dbReference type="Pfam" id="PF00318">
    <property type="entry name" value="Ribosomal_S2"/>
    <property type="match status" value="2"/>
</dbReference>
<keyword evidence="11" id="KW-1185">Reference proteome</keyword>
<dbReference type="OrthoDB" id="414863at2759"/>
<evidence type="ECO:0000313" key="11">
    <source>
        <dbReference type="Proteomes" id="UP000274922"/>
    </source>
</evidence>
<organism evidence="10 11">
    <name type="scientific">Caulochytrium protostelioides</name>
    <dbReference type="NCBI Taxonomy" id="1555241"/>
    <lineage>
        <taxon>Eukaryota</taxon>
        <taxon>Fungi</taxon>
        <taxon>Fungi incertae sedis</taxon>
        <taxon>Chytridiomycota</taxon>
        <taxon>Chytridiomycota incertae sedis</taxon>
        <taxon>Chytridiomycetes</taxon>
        <taxon>Caulochytriales</taxon>
        <taxon>Caulochytriaceae</taxon>
        <taxon>Caulochytrium</taxon>
    </lineage>
</organism>
<name>A0A4P9XCL6_9FUNG</name>
<comment type="function">
    <text evidence="6">Required for the assembly and/or stability of the 40S ribosomal subunit. Required for the processing of the 20S rRNA-precursor to mature 18S rRNA in a late step of the maturation of 40S ribosomal subunits.</text>
</comment>
<comment type="subcellular location">
    <subcellularLocation>
        <location evidence="1 6">Cytoplasm</location>
    </subcellularLocation>
</comment>
<evidence type="ECO:0000256" key="2">
    <source>
        <dbReference type="ARBA" id="ARBA00006242"/>
    </source>
</evidence>
<dbReference type="EMBL" id="ML014127">
    <property type="protein sequence ID" value="RKP03173.1"/>
    <property type="molecule type" value="Genomic_DNA"/>
</dbReference>
<feature type="domain" description="Small ribosomal subunit protein uS2 C-terminal" evidence="9">
    <location>
        <begin position="202"/>
        <end position="285"/>
    </location>
</feature>
<dbReference type="GO" id="GO:0006412">
    <property type="term" value="P:translation"/>
    <property type="evidence" value="ECO:0007669"/>
    <property type="project" value="UniProtKB-UniRule"/>
</dbReference>
<dbReference type="InterPro" id="IPR023591">
    <property type="entry name" value="Ribosomal_uS2_flav_dom_sf"/>
</dbReference>